<dbReference type="Proteomes" id="UP000646749">
    <property type="component" value="Unassembled WGS sequence"/>
</dbReference>
<dbReference type="EMBL" id="BONW01000008">
    <property type="protein sequence ID" value="GIG87080.1"/>
    <property type="molecule type" value="Genomic_DNA"/>
</dbReference>
<proteinExistence type="predicted"/>
<dbReference type="Pfam" id="PF00702">
    <property type="entry name" value="Hydrolase"/>
    <property type="match status" value="1"/>
</dbReference>
<evidence type="ECO:0000313" key="4">
    <source>
        <dbReference type="EMBL" id="GIG87080.1"/>
    </source>
</evidence>
<accession>A0ABQ4DXB0</accession>
<comment type="caution">
    <text evidence="4">The sequence shown here is derived from an EMBL/GenBank/DDBJ whole genome shotgun (WGS) entry which is preliminary data.</text>
</comment>
<name>A0ABQ4DXB0_9ACTN</name>
<dbReference type="PRINTS" id="PR00413">
    <property type="entry name" value="HADHALOGNASE"/>
</dbReference>
<organism evidence="4 5">
    <name type="scientific">Plantactinospora endophytica</name>
    <dbReference type="NCBI Taxonomy" id="673535"/>
    <lineage>
        <taxon>Bacteria</taxon>
        <taxon>Bacillati</taxon>
        <taxon>Actinomycetota</taxon>
        <taxon>Actinomycetes</taxon>
        <taxon>Micromonosporales</taxon>
        <taxon>Micromonosporaceae</taxon>
        <taxon>Plantactinospora</taxon>
    </lineage>
</organism>
<keyword evidence="2 4" id="KW-0378">Hydrolase</keyword>
<dbReference type="NCBIfam" id="TIGR01509">
    <property type="entry name" value="HAD-SF-IA-v3"/>
    <property type="match status" value="1"/>
</dbReference>
<dbReference type="SFLD" id="SFLDS00003">
    <property type="entry name" value="Haloacid_Dehalogenase"/>
    <property type="match status" value="1"/>
</dbReference>
<dbReference type="InterPro" id="IPR023214">
    <property type="entry name" value="HAD_sf"/>
</dbReference>
<evidence type="ECO:0000256" key="2">
    <source>
        <dbReference type="ARBA" id="ARBA00022801"/>
    </source>
</evidence>
<sequence length="251" mass="27657">MQSAGRTHILFDFFGTLVDYSASRTEQGYAGSHELLRGLGADLDYADFLTAISGTMTAFDRRSDRDDSEFSMTEVGTAFLADVLDRRPAADEVDAFVTEYIREWNTGVRYPTGVAELVRDLHRDHRLAVVTNTHQPDLVPNHLTAMGLRPYFDAVVTSVELGWRKPHPRIYAAALDLLGIDAESAVFVGDTYQPDFVGPEQAGMTAYLIDPEHRSAVPDARRLGSILDLPNRLRIEQADDGQLAGSTPVTG</sequence>
<dbReference type="InterPro" id="IPR006439">
    <property type="entry name" value="HAD-SF_hydro_IA"/>
</dbReference>
<dbReference type="InterPro" id="IPR036412">
    <property type="entry name" value="HAD-like_sf"/>
</dbReference>
<keyword evidence="3" id="KW-0460">Magnesium</keyword>
<dbReference type="Gene3D" id="3.40.50.1000">
    <property type="entry name" value="HAD superfamily/HAD-like"/>
    <property type="match status" value="1"/>
</dbReference>
<dbReference type="RefSeq" id="WP_203865661.1">
    <property type="nucleotide sequence ID" value="NZ_BONW01000008.1"/>
</dbReference>
<dbReference type="GO" id="GO:0016787">
    <property type="term" value="F:hydrolase activity"/>
    <property type="evidence" value="ECO:0007669"/>
    <property type="project" value="UniProtKB-KW"/>
</dbReference>
<evidence type="ECO:0000256" key="3">
    <source>
        <dbReference type="ARBA" id="ARBA00022842"/>
    </source>
</evidence>
<evidence type="ECO:0000256" key="1">
    <source>
        <dbReference type="ARBA" id="ARBA00001946"/>
    </source>
</evidence>
<protein>
    <submittedName>
        <fullName evidence="4">HAD family hydrolase</fullName>
    </submittedName>
</protein>
<dbReference type="NCBIfam" id="TIGR01549">
    <property type="entry name" value="HAD-SF-IA-v1"/>
    <property type="match status" value="1"/>
</dbReference>
<keyword evidence="5" id="KW-1185">Reference proteome</keyword>
<evidence type="ECO:0000313" key="5">
    <source>
        <dbReference type="Proteomes" id="UP000646749"/>
    </source>
</evidence>
<dbReference type="SFLD" id="SFLDG01129">
    <property type="entry name" value="C1.5:_HAD__Beta-PGM__Phosphata"/>
    <property type="match status" value="1"/>
</dbReference>
<dbReference type="SUPFAM" id="SSF56784">
    <property type="entry name" value="HAD-like"/>
    <property type="match status" value="1"/>
</dbReference>
<gene>
    <name evidence="4" type="ORF">Pen02_20160</name>
</gene>
<dbReference type="PANTHER" id="PTHR46470">
    <property type="entry name" value="N-ACYLNEURAMINATE-9-PHOSPHATASE"/>
    <property type="match status" value="1"/>
</dbReference>
<comment type="cofactor">
    <cofactor evidence="1">
        <name>Mg(2+)</name>
        <dbReference type="ChEBI" id="CHEBI:18420"/>
    </cofactor>
</comment>
<reference evidence="4 5" key="1">
    <citation type="submission" date="2021-01" db="EMBL/GenBank/DDBJ databases">
        <title>Whole genome shotgun sequence of Plantactinospora endophytica NBRC 110450.</title>
        <authorList>
            <person name="Komaki H."/>
            <person name="Tamura T."/>
        </authorList>
    </citation>
    <scope>NUCLEOTIDE SEQUENCE [LARGE SCALE GENOMIC DNA]</scope>
    <source>
        <strain evidence="4 5">NBRC 110450</strain>
    </source>
</reference>
<dbReference type="InterPro" id="IPR051400">
    <property type="entry name" value="HAD-like_hydrolase"/>
</dbReference>